<proteinExistence type="predicted"/>
<protein>
    <submittedName>
        <fullName evidence="1">Lipocalin-like domain-containing protein</fullName>
    </submittedName>
</protein>
<keyword evidence="2" id="KW-1185">Reference proteome</keyword>
<evidence type="ECO:0000313" key="2">
    <source>
        <dbReference type="Proteomes" id="UP000306918"/>
    </source>
</evidence>
<sequence>MRLTTGAIIILLYISCTHKKQSLPVTGTWKLLSGTIIEKNDTTITDYTQNKQFIKIINDSHFAFLGHDLSKGKDSSSAFFAAGGGRYTLKDSTYTEHLEYCNDRNWEANEFHFTVHINNDTLIQQGVEKVEATGIDRLNIEKYVRVKE</sequence>
<evidence type="ECO:0000313" key="1">
    <source>
        <dbReference type="EMBL" id="THU41193.1"/>
    </source>
</evidence>
<name>A0A4S8HZF1_9BACT</name>
<gene>
    <name evidence="1" type="ORF">FAM09_03515</name>
</gene>
<dbReference type="Proteomes" id="UP000306918">
    <property type="component" value="Unassembled WGS sequence"/>
</dbReference>
<organism evidence="1 2">
    <name type="scientific">Niastella caeni</name>
    <dbReference type="NCBI Taxonomy" id="2569763"/>
    <lineage>
        <taxon>Bacteria</taxon>
        <taxon>Pseudomonadati</taxon>
        <taxon>Bacteroidota</taxon>
        <taxon>Chitinophagia</taxon>
        <taxon>Chitinophagales</taxon>
        <taxon>Chitinophagaceae</taxon>
        <taxon>Niastella</taxon>
    </lineage>
</organism>
<comment type="caution">
    <text evidence="1">The sequence shown here is derived from an EMBL/GenBank/DDBJ whole genome shotgun (WGS) entry which is preliminary data.</text>
</comment>
<accession>A0A4S8HZF1</accession>
<dbReference type="Gene3D" id="2.40.128.490">
    <property type="entry name" value="Uncharacterised protein PF14869, DUF4488"/>
    <property type="match status" value="1"/>
</dbReference>
<dbReference type="RefSeq" id="WP_136575683.1">
    <property type="nucleotide sequence ID" value="NZ_STFF01000001.1"/>
</dbReference>
<reference evidence="1 2" key="1">
    <citation type="submission" date="2019-04" db="EMBL/GenBank/DDBJ databases">
        <title>Niastella caeni sp. nov., isolated from activated sludge.</title>
        <authorList>
            <person name="Sheng M."/>
        </authorList>
    </citation>
    <scope>NUCLEOTIDE SEQUENCE [LARGE SCALE GENOMIC DNA]</scope>
    <source>
        <strain evidence="1 2">HX-2-15</strain>
    </source>
</reference>
<dbReference type="OrthoDB" id="1493972at2"/>
<dbReference type="EMBL" id="STFF01000001">
    <property type="protein sequence ID" value="THU41193.1"/>
    <property type="molecule type" value="Genomic_DNA"/>
</dbReference>
<dbReference type="AlphaFoldDB" id="A0A4S8HZF1"/>